<dbReference type="InterPro" id="IPR009050">
    <property type="entry name" value="Globin-like_sf"/>
</dbReference>
<name>A0A3E1EZ00_9FLAO</name>
<keyword evidence="4" id="KW-0408">Iron</keyword>
<reference evidence="5 6" key="1">
    <citation type="submission" date="2018-08" db="EMBL/GenBank/DDBJ databases">
        <title>The draft genome squence of Brumimicrobium sp. N62.</title>
        <authorList>
            <person name="Du Z.-J."/>
            <person name="Luo H.-R."/>
        </authorList>
    </citation>
    <scope>NUCLEOTIDE SEQUENCE [LARGE SCALE GENOMIC DNA]</scope>
    <source>
        <strain evidence="5 6">N62</strain>
    </source>
</reference>
<dbReference type="GO" id="GO:0019825">
    <property type="term" value="F:oxygen binding"/>
    <property type="evidence" value="ECO:0007669"/>
    <property type="project" value="InterPro"/>
</dbReference>
<dbReference type="GO" id="GO:0046872">
    <property type="term" value="F:metal ion binding"/>
    <property type="evidence" value="ECO:0007669"/>
    <property type="project" value="UniProtKB-KW"/>
</dbReference>
<evidence type="ECO:0000313" key="6">
    <source>
        <dbReference type="Proteomes" id="UP000257127"/>
    </source>
</evidence>
<dbReference type="SUPFAM" id="SSF46458">
    <property type="entry name" value="Globin-like"/>
    <property type="match status" value="1"/>
</dbReference>
<dbReference type="GO" id="GO:0020037">
    <property type="term" value="F:heme binding"/>
    <property type="evidence" value="ECO:0007669"/>
    <property type="project" value="InterPro"/>
</dbReference>
<keyword evidence="3" id="KW-0479">Metal-binding</keyword>
<dbReference type="InterPro" id="IPR012292">
    <property type="entry name" value="Globin/Proto"/>
</dbReference>
<evidence type="ECO:0000313" key="5">
    <source>
        <dbReference type="EMBL" id="RFC54687.1"/>
    </source>
</evidence>
<evidence type="ECO:0000256" key="3">
    <source>
        <dbReference type="ARBA" id="ARBA00022723"/>
    </source>
</evidence>
<dbReference type="EMBL" id="QURB01000003">
    <property type="protein sequence ID" value="RFC54687.1"/>
    <property type="molecule type" value="Genomic_DNA"/>
</dbReference>
<evidence type="ECO:0000256" key="2">
    <source>
        <dbReference type="ARBA" id="ARBA00022617"/>
    </source>
</evidence>
<dbReference type="Gene3D" id="1.10.490.10">
    <property type="entry name" value="Globins"/>
    <property type="match status" value="1"/>
</dbReference>
<keyword evidence="2" id="KW-0349">Heme</keyword>
<dbReference type="RefSeq" id="WP_116880521.1">
    <property type="nucleotide sequence ID" value="NZ_QURB01000003.1"/>
</dbReference>
<protein>
    <submittedName>
        <fullName evidence="5">Group III truncated hemoglobin</fullName>
    </submittedName>
</protein>
<keyword evidence="6" id="KW-1185">Reference proteome</keyword>
<sequence>MKDIQNRADLRQLVHAFYDKIREDDMLGPIFNGHIKEDQWPSHLEKLTDFWETNLFGVPKFKGSPPQAHVEVDHNMNYGITQEHFARWIQLWFDTIKTLFEGKVADRAMNAARKMSTGLFLAIWSRRPENRQ</sequence>
<dbReference type="Pfam" id="PF01152">
    <property type="entry name" value="Bac_globin"/>
    <property type="match status" value="1"/>
</dbReference>
<dbReference type="AlphaFoldDB" id="A0A3E1EZ00"/>
<evidence type="ECO:0000256" key="4">
    <source>
        <dbReference type="ARBA" id="ARBA00023004"/>
    </source>
</evidence>
<evidence type="ECO:0000256" key="1">
    <source>
        <dbReference type="ARBA" id="ARBA00022448"/>
    </source>
</evidence>
<proteinExistence type="predicted"/>
<organism evidence="5 6">
    <name type="scientific">Brumimicrobium aurantiacum</name>
    <dbReference type="NCBI Taxonomy" id="1737063"/>
    <lineage>
        <taxon>Bacteria</taxon>
        <taxon>Pseudomonadati</taxon>
        <taxon>Bacteroidota</taxon>
        <taxon>Flavobacteriia</taxon>
        <taxon>Flavobacteriales</taxon>
        <taxon>Crocinitomicaceae</taxon>
        <taxon>Brumimicrobium</taxon>
    </lineage>
</organism>
<dbReference type="InterPro" id="IPR001486">
    <property type="entry name" value="Hemoglobin_trunc"/>
</dbReference>
<dbReference type="OrthoDB" id="25954at2"/>
<comment type="caution">
    <text evidence="5">The sequence shown here is derived from an EMBL/GenBank/DDBJ whole genome shotgun (WGS) entry which is preliminary data.</text>
</comment>
<accession>A0A3E1EZ00</accession>
<keyword evidence="1" id="KW-0813">Transport</keyword>
<gene>
    <name evidence="5" type="ORF">DXU93_06780</name>
</gene>
<dbReference type="CDD" id="cd08916">
    <property type="entry name" value="TrHb3_P"/>
    <property type="match status" value="1"/>
</dbReference>
<dbReference type="Proteomes" id="UP000257127">
    <property type="component" value="Unassembled WGS sequence"/>
</dbReference>